<proteinExistence type="predicted"/>
<accession>X1P1T8</accession>
<name>X1P1T8_9ZZZZ</name>
<gene>
    <name evidence="1" type="ORF">S06H3_64064</name>
</gene>
<reference evidence="1" key="1">
    <citation type="journal article" date="2014" name="Front. Microbiol.">
        <title>High frequency of phylogenetically diverse reductive dehalogenase-homologous genes in deep subseafloor sedimentary metagenomes.</title>
        <authorList>
            <person name="Kawai M."/>
            <person name="Futagami T."/>
            <person name="Toyoda A."/>
            <person name="Takaki Y."/>
            <person name="Nishi S."/>
            <person name="Hori S."/>
            <person name="Arai W."/>
            <person name="Tsubouchi T."/>
            <person name="Morono Y."/>
            <person name="Uchiyama I."/>
            <person name="Ito T."/>
            <person name="Fujiyama A."/>
            <person name="Inagaki F."/>
            <person name="Takami H."/>
        </authorList>
    </citation>
    <scope>NUCLEOTIDE SEQUENCE</scope>
    <source>
        <strain evidence="1">Expedition CK06-06</strain>
    </source>
</reference>
<protein>
    <submittedName>
        <fullName evidence="1">Uncharacterized protein</fullName>
    </submittedName>
</protein>
<dbReference type="InterPro" id="IPR009561">
    <property type="entry name" value="DUF1177"/>
</dbReference>
<dbReference type="EMBL" id="BARV01042669">
    <property type="protein sequence ID" value="GAI49853.1"/>
    <property type="molecule type" value="Genomic_DNA"/>
</dbReference>
<dbReference type="Pfam" id="PF06675">
    <property type="entry name" value="DUF1177"/>
    <property type="match status" value="1"/>
</dbReference>
<comment type="caution">
    <text evidence="1">The sequence shown here is derived from an EMBL/GenBank/DDBJ whole genome shotgun (WGS) entry which is preliminary data.</text>
</comment>
<dbReference type="AlphaFoldDB" id="X1P1T8"/>
<sequence length="125" mass="13010">MDGVLSIDATKGNEIVNYNGFAISPTVKEGYILRVSNDLLAIMRQITGRPPVTFPLATADITPYGNGLDHINSIMQPSTATDSPVVGVATTSGAVIPGIGTGVNDPLALESAARYCLEVAKDYGD</sequence>
<organism evidence="1">
    <name type="scientific">marine sediment metagenome</name>
    <dbReference type="NCBI Taxonomy" id="412755"/>
    <lineage>
        <taxon>unclassified sequences</taxon>
        <taxon>metagenomes</taxon>
        <taxon>ecological metagenomes</taxon>
    </lineage>
</organism>
<feature type="non-terminal residue" evidence="1">
    <location>
        <position position="125"/>
    </location>
</feature>
<evidence type="ECO:0000313" key="1">
    <source>
        <dbReference type="EMBL" id="GAI49853.1"/>
    </source>
</evidence>